<feature type="region of interest" description="Disordered" evidence="1">
    <location>
        <begin position="75"/>
        <end position="104"/>
    </location>
</feature>
<dbReference type="EMBL" id="MAVT02000382">
    <property type="protein sequence ID" value="POS76326.1"/>
    <property type="molecule type" value="Genomic_DNA"/>
</dbReference>
<feature type="region of interest" description="Disordered" evidence="1">
    <location>
        <begin position="1"/>
        <end position="49"/>
    </location>
</feature>
<dbReference type="InParanoid" id="A0A2P5I1F9"/>
<feature type="compositionally biased region" description="Polar residues" evidence="1">
    <location>
        <begin position="88"/>
        <end position="98"/>
    </location>
</feature>
<evidence type="ECO:0000256" key="1">
    <source>
        <dbReference type="SAM" id="MobiDB-lite"/>
    </source>
</evidence>
<comment type="caution">
    <text evidence="2">The sequence shown here is derived from an EMBL/GenBank/DDBJ whole genome shotgun (WGS) entry which is preliminary data.</text>
</comment>
<evidence type="ECO:0000313" key="3">
    <source>
        <dbReference type="Proteomes" id="UP000094444"/>
    </source>
</evidence>
<accession>A0A2P5I1F9</accession>
<proteinExistence type="predicted"/>
<reference evidence="2" key="1">
    <citation type="submission" date="2017-09" db="EMBL/GenBank/DDBJ databases">
        <title>Polyketide synthases of a Diaporthe helianthi virulent isolate.</title>
        <authorList>
            <person name="Baroncelli R."/>
        </authorList>
    </citation>
    <scope>NUCLEOTIDE SEQUENCE [LARGE SCALE GENOMIC DNA]</scope>
    <source>
        <strain evidence="2">7/96</strain>
    </source>
</reference>
<evidence type="ECO:0000313" key="2">
    <source>
        <dbReference type="EMBL" id="POS76326.1"/>
    </source>
</evidence>
<dbReference type="AlphaFoldDB" id="A0A2P5I1F9"/>
<dbReference type="OrthoDB" id="5244322at2759"/>
<feature type="region of interest" description="Disordered" evidence="1">
    <location>
        <begin position="230"/>
        <end position="254"/>
    </location>
</feature>
<dbReference type="STRING" id="158607.A0A2P5I1F9"/>
<feature type="compositionally biased region" description="Basic residues" evidence="1">
    <location>
        <begin position="230"/>
        <end position="245"/>
    </location>
</feature>
<dbReference type="Proteomes" id="UP000094444">
    <property type="component" value="Unassembled WGS sequence"/>
</dbReference>
<protein>
    <submittedName>
        <fullName evidence="2">Uncharacterized protein</fullName>
    </submittedName>
</protein>
<name>A0A2P5I1F9_DIAHE</name>
<feature type="compositionally biased region" description="Polar residues" evidence="1">
    <location>
        <begin position="17"/>
        <end position="26"/>
    </location>
</feature>
<organism evidence="2 3">
    <name type="scientific">Diaporthe helianthi</name>
    <dbReference type="NCBI Taxonomy" id="158607"/>
    <lineage>
        <taxon>Eukaryota</taxon>
        <taxon>Fungi</taxon>
        <taxon>Dikarya</taxon>
        <taxon>Ascomycota</taxon>
        <taxon>Pezizomycotina</taxon>
        <taxon>Sordariomycetes</taxon>
        <taxon>Sordariomycetidae</taxon>
        <taxon>Diaporthales</taxon>
        <taxon>Diaporthaceae</taxon>
        <taxon>Diaporthe</taxon>
    </lineage>
</organism>
<sequence>MASTADVYRPNHPPPSVSSTINSGSDGSDRPTRHRHARSPSYDSDDQNDVFSLIIHRTDDEISDFMREQRLLQTNQGDTVSHPISPDSHFSQGNSAPGSSEDADMTEEEFFAQLGMEVPAWAKQPLEAAPQVQVDGSGDDDFMEVSTDDLEAQLSAEITAVPGSDDDDDDDIMELSAEDFAAQLNARTAPDLDDDDDDDDAAREAELDAEIGAEPVVDHAAIAAKRRAVRRRRKARKDRYRKRRAPGKEGRRSAFKTWSTHVKNEVRRLRLDQGDNLTAPTTEELMTELDTELPGDDLIDLTTEDLEAELDAELAGGDNLTELPTEDLEAELDAELAGQTSAAGAVARPSDNSNGALSVKWMSCFSLDHTELGTSFKIRRLKLARKRATNNHGPLRQRLGRNKPPPMRTIGTLPKVYHHQSPIDWTPLRKAITLSTRVDLSTCYKALGLDPGRGKAVYEDLKAYLRIPGNSVNLSSENVDPNNAKRVVAKIAHRLLTSGGWGLKYFNRPSLTSGCKYIPFEANSTEVFLEFTSLVYKAMKLEEKRKKGRAKTQEIKEANAVVNHEPSQNVAATTYLSPRAVVPRSVALPPRGVVNPVWAALGLV</sequence>
<keyword evidence="3" id="KW-1185">Reference proteome</keyword>
<gene>
    <name evidence="2" type="ORF">DHEL01_v205277</name>
</gene>